<dbReference type="AlphaFoldDB" id="A0A2U1FCM0"/>
<dbReference type="Proteomes" id="UP000245639">
    <property type="component" value="Unassembled WGS sequence"/>
</dbReference>
<feature type="domain" description="Gfo/Idh/MocA-like oxidoreductase N-terminal" evidence="2">
    <location>
        <begin position="4"/>
        <end position="105"/>
    </location>
</feature>
<evidence type="ECO:0000256" key="1">
    <source>
        <dbReference type="ARBA" id="ARBA00023002"/>
    </source>
</evidence>
<proteinExistence type="predicted"/>
<dbReference type="EMBL" id="QEKW01000005">
    <property type="protein sequence ID" value="PVZ09937.1"/>
    <property type="molecule type" value="Genomic_DNA"/>
</dbReference>
<dbReference type="InterPro" id="IPR000683">
    <property type="entry name" value="Gfo/Idh/MocA-like_OxRdtase_N"/>
</dbReference>
<dbReference type="InterPro" id="IPR050463">
    <property type="entry name" value="Gfo/Idh/MocA_oxidrdct_glycsds"/>
</dbReference>
<dbReference type="Pfam" id="PF22725">
    <property type="entry name" value="GFO_IDH_MocA_C3"/>
    <property type="match status" value="1"/>
</dbReference>
<dbReference type="PANTHER" id="PTHR43818:SF11">
    <property type="entry name" value="BCDNA.GH03377"/>
    <property type="match status" value="1"/>
</dbReference>
<dbReference type="GO" id="GO:0000166">
    <property type="term" value="F:nucleotide binding"/>
    <property type="evidence" value="ECO:0007669"/>
    <property type="project" value="InterPro"/>
</dbReference>
<feature type="domain" description="GFO/IDH/MocA-like oxidoreductase" evidence="3">
    <location>
        <begin position="123"/>
        <end position="258"/>
    </location>
</feature>
<keyword evidence="1" id="KW-0560">Oxidoreductase</keyword>
<dbReference type="Pfam" id="PF01408">
    <property type="entry name" value="GFO_IDH_MocA"/>
    <property type="match status" value="1"/>
</dbReference>
<evidence type="ECO:0000259" key="2">
    <source>
        <dbReference type="Pfam" id="PF01408"/>
    </source>
</evidence>
<keyword evidence="5" id="KW-1185">Reference proteome</keyword>
<comment type="caution">
    <text evidence="4">The sequence shown here is derived from an EMBL/GenBank/DDBJ whole genome shotgun (WGS) entry which is preliminary data.</text>
</comment>
<dbReference type="PANTHER" id="PTHR43818">
    <property type="entry name" value="BCDNA.GH03377"/>
    <property type="match status" value="1"/>
</dbReference>
<dbReference type="InterPro" id="IPR036291">
    <property type="entry name" value="NAD(P)-bd_dom_sf"/>
</dbReference>
<accession>A0A2U1FCM0</accession>
<evidence type="ECO:0000313" key="4">
    <source>
        <dbReference type="EMBL" id="PVZ09937.1"/>
    </source>
</evidence>
<name>A0A2U1FCM0_9PSEU</name>
<gene>
    <name evidence="4" type="ORF">C8D89_10510</name>
</gene>
<dbReference type="SUPFAM" id="SSF55347">
    <property type="entry name" value="Glyceraldehyde-3-phosphate dehydrogenase-like, C-terminal domain"/>
    <property type="match status" value="1"/>
</dbReference>
<dbReference type="RefSeq" id="WP_243418026.1">
    <property type="nucleotide sequence ID" value="NZ_QEKW01000005.1"/>
</dbReference>
<evidence type="ECO:0000313" key="5">
    <source>
        <dbReference type="Proteomes" id="UP000245639"/>
    </source>
</evidence>
<dbReference type="SUPFAM" id="SSF51735">
    <property type="entry name" value="NAD(P)-binding Rossmann-fold domains"/>
    <property type="match status" value="1"/>
</dbReference>
<dbReference type="GO" id="GO:0016491">
    <property type="term" value="F:oxidoreductase activity"/>
    <property type="evidence" value="ECO:0007669"/>
    <property type="project" value="UniProtKB-KW"/>
</dbReference>
<dbReference type="Gene3D" id="3.30.360.10">
    <property type="entry name" value="Dihydrodipicolinate Reductase, domain 2"/>
    <property type="match status" value="1"/>
</dbReference>
<reference evidence="4 5" key="1">
    <citation type="submission" date="2018-04" db="EMBL/GenBank/DDBJ databases">
        <title>Genomic Encyclopedia of Type Strains, Phase IV (KMG-IV): sequencing the most valuable type-strain genomes for metagenomic binning, comparative biology and taxonomic classification.</title>
        <authorList>
            <person name="Goeker M."/>
        </authorList>
    </citation>
    <scope>NUCLEOTIDE SEQUENCE [LARGE SCALE GENOMIC DNA]</scope>
    <source>
        <strain evidence="4 5">DSM 45771</strain>
    </source>
</reference>
<organism evidence="4 5">
    <name type="scientific">Actinomycetospora cinnamomea</name>
    <dbReference type="NCBI Taxonomy" id="663609"/>
    <lineage>
        <taxon>Bacteria</taxon>
        <taxon>Bacillati</taxon>
        <taxon>Actinomycetota</taxon>
        <taxon>Actinomycetes</taxon>
        <taxon>Pseudonocardiales</taxon>
        <taxon>Pseudonocardiaceae</taxon>
        <taxon>Actinomycetospora</taxon>
    </lineage>
</organism>
<sequence length="332" mass="34058">MTGWGVVGAGWVARDFVLPAVTADPSAHLVGVHDRDPAALEGLAPAFGDLDALLAAPGLDAVYVATPNHAHAPVVAAVAAAGIPVLCEKPLAHDVATAKEMVAAASGLLAGTAFDQRFHPAHEAIAAMVAGGELGVVTTVRIVYGCWLPPDWATPTGGRDNWRVDPARAGGGAMIDLAPHGVDLTGRILGEDLVDLVALTATRVHHYVGTAADAVRPDDGAVLAGRTASGTLLTQHVSFSTADPLPRRRLEVVGTRAQAVAEDTLGQDPGGRLTRIDAVTGVAEPVAFDAEAGPFSRQLAAFGAAVRGETAWPYPLERDLALHALLMEAACP</sequence>
<dbReference type="Gene3D" id="3.40.50.720">
    <property type="entry name" value="NAD(P)-binding Rossmann-like Domain"/>
    <property type="match status" value="1"/>
</dbReference>
<evidence type="ECO:0000259" key="3">
    <source>
        <dbReference type="Pfam" id="PF22725"/>
    </source>
</evidence>
<protein>
    <submittedName>
        <fullName evidence="4">Putative dehydrogenase</fullName>
    </submittedName>
</protein>
<dbReference type="InterPro" id="IPR055170">
    <property type="entry name" value="GFO_IDH_MocA-like_dom"/>
</dbReference>